<accession>A0A521DHT9</accession>
<reference evidence="1 2" key="1">
    <citation type="submission" date="2017-05" db="EMBL/GenBank/DDBJ databases">
        <authorList>
            <person name="Varghese N."/>
            <person name="Submissions S."/>
        </authorList>
    </citation>
    <scope>NUCLEOTIDE SEQUENCE [LARGE SCALE GENOMIC DNA]</scope>
    <source>
        <strain evidence="1 2">DSM 21985</strain>
    </source>
</reference>
<dbReference type="AlphaFoldDB" id="A0A521DHT9"/>
<dbReference type="RefSeq" id="WP_142454636.1">
    <property type="nucleotide sequence ID" value="NZ_FXTP01000008.1"/>
</dbReference>
<gene>
    <name evidence="1" type="ORF">SAMN06265219_108180</name>
</gene>
<protein>
    <submittedName>
        <fullName evidence="1">Uncharacterized protein</fullName>
    </submittedName>
</protein>
<dbReference type="PROSITE" id="PS51257">
    <property type="entry name" value="PROKAR_LIPOPROTEIN"/>
    <property type="match status" value="1"/>
</dbReference>
<dbReference type="OrthoDB" id="1524045at2"/>
<proteinExistence type="predicted"/>
<evidence type="ECO:0000313" key="1">
    <source>
        <dbReference type="EMBL" id="SMO71206.1"/>
    </source>
</evidence>
<dbReference type="EMBL" id="FXTP01000008">
    <property type="protein sequence ID" value="SMO71206.1"/>
    <property type="molecule type" value="Genomic_DNA"/>
</dbReference>
<organism evidence="1 2">
    <name type="scientific">Gracilimonas mengyeensis</name>
    <dbReference type="NCBI Taxonomy" id="1302730"/>
    <lineage>
        <taxon>Bacteria</taxon>
        <taxon>Pseudomonadati</taxon>
        <taxon>Balneolota</taxon>
        <taxon>Balneolia</taxon>
        <taxon>Balneolales</taxon>
        <taxon>Balneolaceae</taxon>
        <taxon>Gracilimonas</taxon>
    </lineage>
</organism>
<keyword evidence="2" id="KW-1185">Reference proteome</keyword>
<evidence type="ECO:0000313" key="2">
    <source>
        <dbReference type="Proteomes" id="UP000317557"/>
    </source>
</evidence>
<name>A0A521DHT9_9BACT</name>
<sequence length="219" mass="25626">MRLAVCLCVGLMMFVACENQQSYDRTHYFLRGYDDLEFRDSLGTTVPPSDFIRAVLINGVSTYEIADTSLVLWNHRAGEPYTGYIRTFHKYLFNIEARFQSGKIQRMRFWYGDRTLGMDADYEKDTGALWNQQGQIAVSWNARERYYLDAASQVIRRIISDTLTSYFDASGELTRYTVRTDTALIQYYANGNPRFQFPISRNELRSGEVKRWHPMDSYK</sequence>
<dbReference type="Proteomes" id="UP000317557">
    <property type="component" value="Unassembled WGS sequence"/>
</dbReference>